<dbReference type="EMBL" id="NFFZ01000004">
    <property type="protein sequence ID" value="OTI63144.1"/>
    <property type="molecule type" value="Genomic_DNA"/>
</dbReference>
<dbReference type="GO" id="GO:0005737">
    <property type="term" value="C:cytoplasm"/>
    <property type="evidence" value="ECO:0007669"/>
    <property type="project" value="TreeGrafter"/>
</dbReference>
<accession>A0A241XRV0</accession>
<dbReference type="InterPro" id="IPR004843">
    <property type="entry name" value="Calcineurin-like_PHP"/>
</dbReference>
<protein>
    <recommendedName>
        <fullName evidence="2">Calcineurin-like phosphoesterase domain-containing protein</fullName>
    </recommendedName>
</protein>
<dbReference type="InterPro" id="IPR029052">
    <property type="entry name" value="Metallo-depent_PP-like"/>
</dbReference>
<reference evidence="3 4" key="1">
    <citation type="submission" date="2017-05" db="EMBL/GenBank/DDBJ databases">
        <authorList>
            <person name="Song R."/>
            <person name="Chenine A.L."/>
            <person name="Ruprecht R.M."/>
        </authorList>
    </citation>
    <scope>NUCLEOTIDE SEQUENCE [LARGE SCALE GENOMIC DNA]</scope>
    <source>
        <strain evidence="3 4">S567_C10_BS</strain>
    </source>
</reference>
<gene>
    <name evidence="3" type="ORF">CAZ10_09925</name>
</gene>
<name>A0A241XRV0_PSEAI</name>
<dbReference type="AlphaFoldDB" id="A0A241XRV0"/>
<evidence type="ECO:0000256" key="1">
    <source>
        <dbReference type="SAM" id="MobiDB-lite"/>
    </source>
</evidence>
<dbReference type="InterPro" id="IPR050126">
    <property type="entry name" value="Ap4A_hydrolase"/>
</dbReference>
<dbReference type="Proteomes" id="UP000194857">
    <property type="component" value="Unassembled WGS sequence"/>
</dbReference>
<dbReference type="Pfam" id="PF00149">
    <property type="entry name" value="Metallophos"/>
    <property type="match status" value="1"/>
</dbReference>
<evidence type="ECO:0000259" key="2">
    <source>
        <dbReference type="Pfam" id="PF00149"/>
    </source>
</evidence>
<comment type="caution">
    <text evidence="3">The sequence shown here is derived from an EMBL/GenBank/DDBJ whole genome shotgun (WGS) entry which is preliminary data.</text>
</comment>
<dbReference type="SUPFAM" id="SSF56300">
    <property type="entry name" value="Metallo-dependent phosphatases"/>
    <property type="match status" value="1"/>
</dbReference>
<sequence length="274" mass="30452">MLNRQLVRRLPLNRHGRIFGIGDVHGAFDLVIEGMKAVQFDRRVDLLLSVGDLIDRGKGSHRVAKFLDQPYVHAVAGNHEDELRKLYANGEPPEEVLRWAARHNGFGWWLDTDKATRQAILNAIRDLPIAIEIETTRGSVGIVHAEVPIGMSWQQFTANIEAGDERTTHSALWGESRIKQRDQSGVAGIGRVFVGHRIQWKGMQRLGNVYAMDTGATFAEISPAECPEARLTFANLEMATLKLSEPPRNPGRVDHRDGAIPSKPFGAYARPAVS</sequence>
<dbReference type="PANTHER" id="PTHR42850">
    <property type="entry name" value="METALLOPHOSPHOESTERASE"/>
    <property type="match status" value="1"/>
</dbReference>
<evidence type="ECO:0000313" key="4">
    <source>
        <dbReference type="Proteomes" id="UP000194857"/>
    </source>
</evidence>
<evidence type="ECO:0000313" key="3">
    <source>
        <dbReference type="EMBL" id="OTI63144.1"/>
    </source>
</evidence>
<dbReference type="Gene3D" id="3.60.21.10">
    <property type="match status" value="1"/>
</dbReference>
<feature type="domain" description="Calcineurin-like phosphoesterase" evidence="2">
    <location>
        <begin position="17"/>
        <end position="113"/>
    </location>
</feature>
<feature type="region of interest" description="Disordered" evidence="1">
    <location>
        <begin position="243"/>
        <end position="274"/>
    </location>
</feature>
<proteinExistence type="predicted"/>
<dbReference type="GO" id="GO:0016791">
    <property type="term" value="F:phosphatase activity"/>
    <property type="evidence" value="ECO:0007669"/>
    <property type="project" value="TreeGrafter"/>
</dbReference>
<organism evidence="3 4">
    <name type="scientific">Pseudomonas aeruginosa</name>
    <dbReference type="NCBI Taxonomy" id="287"/>
    <lineage>
        <taxon>Bacteria</taxon>
        <taxon>Pseudomonadati</taxon>
        <taxon>Pseudomonadota</taxon>
        <taxon>Gammaproteobacteria</taxon>
        <taxon>Pseudomonadales</taxon>
        <taxon>Pseudomonadaceae</taxon>
        <taxon>Pseudomonas</taxon>
    </lineage>
</organism>
<dbReference type="PANTHER" id="PTHR42850:SF4">
    <property type="entry name" value="ZINC-DEPENDENT ENDOPOLYPHOSPHATASE"/>
    <property type="match status" value="1"/>
</dbReference>
<dbReference type="RefSeq" id="WP_065327545.1">
    <property type="nucleotide sequence ID" value="NZ_NFFZ01000004.1"/>
</dbReference>